<dbReference type="Gene3D" id="3.30.70.270">
    <property type="match status" value="1"/>
</dbReference>
<feature type="site" description="Substrate discrimination" evidence="15">
    <location>
        <position position="15"/>
    </location>
</feature>
<dbReference type="Pfam" id="PF21999">
    <property type="entry name" value="IMS_HHH_1"/>
    <property type="match status" value="1"/>
</dbReference>
<feature type="binding site" evidence="15">
    <location>
        <position position="10"/>
    </location>
    <ligand>
        <name>Mg(2+)</name>
        <dbReference type="ChEBI" id="CHEBI:18420"/>
    </ligand>
</feature>
<dbReference type="CDD" id="cd03586">
    <property type="entry name" value="PolY_Pol_IV_kappa"/>
    <property type="match status" value="1"/>
</dbReference>
<evidence type="ECO:0000256" key="12">
    <source>
        <dbReference type="ARBA" id="ARBA00023125"/>
    </source>
</evidence>
<evidence type="ECO:0000256" key="10">
    <source>
        <dbReference type="ARBA" id="ARBA00022842"/>
    </source>
</evidence>
<dbReference type="Pfam" id="PF11799">
    <property type="entry name" value="IMS_C"/>
    <property type="match status" value="1"/>
</dbReference>
<evidence type="ECO:0000313" key="18">
    <source>
        <dbReference type="Proteomes" id="UP001489509"/>
    </source>
</evidence>
<evidence type="ECO:0000256" key="14">
    <source>
        <dbReference type="ARBA" id="ARBA00049244"/>
    </source>
</evidence>
<dbReference type="Gene3D" id="3.40.1170.60">
    <property type="match status" value="1"/>
</dbReference>
<comment type="subunit">
    <text evidence="15">Monomer.</text>
</comment>
<comment type="similarity">
    <text evidence="2 15">Belongs to the DNA polymerase type-Y family.</text>
</comment>
<sequence length="414" mass="46587">MENRVILHSDLNNFYASVECLYKKELRGKPVAVAGDPGARHGIVLAKNDRAKAFGIQTGDPLWLARQKCRDIVFTPPHYDLYLKYSHMAKEIYYDYTSQVESYGLDECWLDVTGSTHLFGSGKRIADTLRERIKSELGVTVSVGVSFNKIFAKLGSDMKKPDATTVIDQAHFREKVWPLPASDLLFVGKATEEKLKRIGIHTIGDLAQMDAAFLRQLLGKNGVMLWMFANGLDTSEVSEFGSRGIVKTIGNSTTTPRDLTTDQDVRITLYVLAESVAERLRTGGFVCRAVQIAIRDSTLYTYERQGRLESPSCTAKDIFDLAYALYEKNRPLRPVRSLGVRACNLMLQGNEQISLFEEEQKRQKQEALERTVDSLRSRFGHFCIRRGIMLADEGLSALDPVAEHVIHPEAFLKK</sequence>
<comment type="caution">
    <text evidence="17">The sequence shown here is derived from an EMBL/GenBank/DDBJ whole genome shotgun (WGS) entry which is preliminary data.</text>
</comment>
<evidence type="ECO:0000256" key="1">
    <source>
        <dbReference type="ARBA" id="ARBA00004496"/>
    </source>
</evidence>
<comment type="subcellular location">
    <subcellularLocation>
        <location evidence="1 15">Cytoplasm</location>
    </subcellularLocation>
</comment>
<evidence type="ECO:0000256" key="11">
    <source>
        <dbReference type="ARBA" id="ARBA00022932"/>
    </source>
</evidence>
<evidence type="ECO:0000256" key="2">
    <source>
        <dbReference type="ARBA" id="ARBA00010945"/>
    </source>
</evidence>
<dbReference type="Gene3D" id="3.30.1490.100">
    <property type="entry name" value="DNA polymerase, Y-family, little finger domain"/>
    <property type="match status" value="1"/>
</dbReference>
<keyword evidence="9 15" id="KW-0227">DNA damage</keyword>
<comment type="cofactor">
    <cofactor evidence="15">
        <name>Mg(2+)</name>
        <dbReference type="ChEBI" id="CHEBI:18420"/>
    </cofactor>
    <text evidence="15">Binds 2 magnesium ions per subunit.</text>
</comment>
<protein>
    <recommendedName>
        <fullName evidence="15">DNA polymerase IV</fullName>
        <shortName evidence="15">Pol IV</shortName>
        <ecNumber evidence="15">2.7.7.7</ecNumber>
    </recommendedName>
</protein>
<organism evidence="17 18">
    <name type="scientific">Solibaculum intestinale</name>
    <dbReference type="NCBI Taxonomy" id="3133165"/>
    <lineage>
        <taxon>Bacteria</taxon>
        <taxon>Bacillati</taxon>
        <taxon>Bacillota</taxon>
        <taxon>Clostridia</taxon>
        <taxon>Eubacteriales</taxon>
        <taxon>Oscillospiraceae</taxon>
        <taxon>Solibaculum</taxon>
    </lineage>
</organism>
<evidence type="ECO:0000256" key="15">
    <source>
        <dbReference type="HAMAP-Rule" id="MF_01113"/>
    </source>
</evidence>
<accession>A0ABV1E1K6</accession>
<proteinExistence type="inferred from homology"/>
<evidence type="ECO:0000256" key="13">
    <source>
        <dbReference type="ARBA" id="ARBA00023204"/>
    </source>
</evidence>
<keyword evidence="3 15" id="KW-0515">Mutator protein</keyword>
<dbReference type="PANTHER" id="PTHR11076:SF35">
    <property type="entry name" value="DNA REPAIR PROTEIN HOMOLOG YOBH"/>
    <property type="match status" value="1"/>
</dbReference>
<dbReference type="InterPro" id="IPR043502">
    <property type="entry name" value="DNA/RNA_pol_sf"/>
</dbReference>
<keyword evidence="5 15" id="KW-0808">Transferase</keyword>
<keyword evidence="18" id="KW-1185">Reference proteome</keyword>
<dbReference type="EMBL" id="JBBMFD010000018">
    <property type="protein sequence ID" value="MEQ2441172.1"/>
    <property type="molecule type" value="Genomic_DNA"/>
</dbReference>
<dbReference type="GO" id="GO:0003887">
    <property type="term" value="F:DNA-directed DNA polymerase activity"/>
    <property type="evidence" value="ECO:0007669"/>
    <property type="project" value="UniProtKB-EC"/>
</dbReference>
<evidence type="ECO:0000256" key="4">
    <source>
        <dbReference type="ARBA" id="ARBA00022490"/>
    </source>
</evidence>
<evidence type="ECO:0000256" key="6">
    <source>
        <dbReference type="ARBA" id="ARBA00022695"/>
    </source>
</evidence>
<evidence type="ECO:0000256" key="5">
    <source>
        <dbReference type="ARBA" id="ARBA00022679"/>
    </source>
</evidence>
<dbReference type="InterPro" id="IPR022880">
    <property type="entry name" value="DNApol_IV"/>
</dbReference>
<dbReference type="PROSITE" id="PS50173">
    <property type="entry name" value="UMUC"/>
    <property type="match status" value="1"/>
</dbReference>
<feature type="active site" evidence="15">
    <location>
        <position position="107"/>
    </location>
</feature>
<dbReference type="HAMAP" id="MF_01113">
    <property type="entry name" value="DNApol_IV"/>
    <property type="match status" value="1"/>
</dbReference>
<keyword evidence="6 15" id="KW-0548">Nucleotidyltransferase</keyword>
<dbReference type="InterPro" id="IPR043128">
    <property type="entry name" value="Rev_trsase/Diguanyl_cyclase"/>
</dbReference>
<feature type="binding site" evidence="15">
    <location>
        <position position="106"/>
    </location>
    <ligand>
        <name>Mg(2+)</name>
        <dbReference type="ChEBI" id="CHEBI:18420"/>
    </ligand>
</feature>
<evidence type="ECO:0000256" key="8">
    <source>
        <dbReference type="ARBA" id="ARBA00022723"/>
    </source>
</evidence>
<evidence type="ECO:0000256" key="7">
    <source>
        <dbReference type="ARBA" id="ARBA00022705"/>
    </source>
</evidence>
<dbReference type="InterPro" id="IPR050116">
    <property type="entry name" value="DNA_polymerase-Y"/>
</dbReference>
<comment type="function">
    <text evidence="15">Poorly processive, error-prone DNA polymerase involved in untargeted mutagenesis. Copies undamaged DNA at stalled replication forks, which arise in vivo from mismatched or misaligned primer ends. These misaligned primers can be extended by PolIV. Exhibits no 3'-5' exonuclease (proofreading) activity. May be involved in translesional synthesis, in conjunction with the beta clamp from PolIII.</text>
</comment>
<evidence type="ECO:0000259" key="16">
    <source>
        <dbReference type="PROSITE" id="PS50173"/>
    </source>
</evidence>
<keyword evidence="12 15" id="KW-0238">DNA-binding</keyword>
<keyword evidence="4 15" id="KW-0963">Cytoplasm</keyword>
<feature type="domain" description="UmuC" evidence="16">
    <location>
        <begin position="6"/>
        <end position="188"/>
    </location>
</feature>
<keyword evidence="8 15" id="KW-0479">Metal-binding</keyword>
<keyword evidence="10 15" id="KW-0460">Magnesium</keyword>
<keyword evidence="13 15" id="KW-0234">DNA repair</keyword>
<keyword evidence="7 15" id="KW-0235">DNA replication</keyword>
<keyword evidence="11 15" id="KW-0239">DNA-directed DNA polymerase</keyword>
<dbReference type="Gene3D" id="1.10.150.20">
    <property type="entry name" value="5' to 3' exonuclease, C-terminal subdomain"/>
    <property type="match status" value="1"/>
</dbReference>
<dbReference type="Proteomes" id="UP001489509">
    <property type="component" value="Unassembled WGS sequence"/>
</dbReference>
<evidence type="ECO:0000313" key="17">
    <source>
        <dbReference type="EMBL" id="MEQ2441172.1"/>
    </source>
</evidence>
<dbReference type="InterPro" id="IPR001126">
    <property type="entry name" value="UmuC"/>
</dbReference>
<gene>
    <name evidence="15" type="primary">dinB</name>
    <name evidence="17" type="ORF">WMO26_10080</name>
</gene>
<dbReference type="InterPro" id="IPR036775">
    <property type="entry name" value="DNA_pol_Y-fam_lit_finger_sf"/>
</dbReference>
<comment type="catalytic activity">
    <reaction evidence="14 15">
        <text>DNA(n) + a 2'-deoxyribonucleoside 5'-triphosphate = DNA(n+1) + diphosphate</text>
        <dbReference type="Rhea" id="RHEA:22508"/>
        <dbReference type="Rhea" id="RHEA-COMP:17339"/>
        <dbReference type="Rhea" id="RHEA-COMP:17340"/>
        <dbReference type="ChEBI" id="CHEBI:33019"/>
        <dbReference type="ChEBI" id="CHEBI:61560"/>
        <dbReference type="ChEBI" id="CHEBI:173112"/>
        <dbReference type="EC" id="2.7.7.7"/>
    </reaction>
</comment>
<dbReference type="PANTHER" id="PTHR11076">
    <property type="entry name" value="DNA REPAIR POLYMERASE UMUC / TRANSFERASE FAMILY MEMBER"/>
    <property type="match status" value="1"/>
</dbReference>
<dbReference type="InterPro" id="IPR017961">
    <property type="entry name" value="DNA_pol_Y-fam_little_finger"/>
</dbReference>
<dbReference type="EC" id="2.7.7.7" evidence="15"/>
<dbReference type="RefSeq" id="WP_349220103.1">
    <property type="nucleotide sequence ID" value="NZ_JBBMFD010000018.1"/>
</dbReference>
<name>A0ABV1E1K6_9FIRM</name>
<reference evidence="17 18" key="1">
    <citation type="submission" date="2024-03" db="EMBL/GenBank/DDBJ databases">
        <title>Human intestinal bacterial collection.</title>
        <authorList>
            <person name="Pauvert C."/>
            <person name="Hitch T.C.A."/>
            <person name="Clavel T."/>
        </authorList>
    </citation>
    <scope>NUCLEOTIDE SEQUENCE [LARGE SCALE GENOMIC DNA]</scope>
    <source>
        <strain evidence="17 18">CLA-JM-H44</strain>
    </source>
</reference>
<evidence type="ECO:0000256" key="3">
    <source>
        <dbReference type="ARBA" id="ARBA00022457"/>
    </source>
</evidence>
<evidence type="ECO:0000256" key="9">
    <source>
        <dbReference type="ARBA" id="ARBA00022763"/>
    </source>
</evidence>
<dbReference type="SUPFAM" id="SSF56672">
    <property type="entry name" value="DNA/RNA polymerases"/>
    <property type="match status" value="1"/>
</dbReference>
<dbReference type="InterPro" id="IPR053848">
    <property type="entry name" value="IMS_HHH_1"/>
</dbReference>
<dbReference type="Pfam" id="PF00817">
    <property type="entry name" value="IMS"/>
    <property type="match status" value="1"/>
</dbReference>
<dbReference type="SUPFAM" id="SSF100879">
    <property type="entry name" value="Lesion bypass DNA polymerase (Y-family), little finger domain"/>
    <property type="match status" value="1"/>
</dbReference>